<accession>A0A7H9HV94</accession>
<feature type="transmembrane region" description="Helical" evidence="6">
    <location>
        <begin position="36"/>
        <end position="53"/>
    </location>
</feature>
<evidence type="ECO:0000256" key="3">
    <source>
        <dbReference type="ARBA" id="ARBA00022692"/>
    </source>
</evidence>
<evidence type="ECO:0000256" key="6">
    <source>
        <dbReference type="SAM" id="Phobius"/>
    </source>
</evidence>
<evidence type="ECO:0000256" key="5">
    <source>
        <dbReference type="ARBA" id="ARBA00023136"/>
    </source>
</evidence>
<dbReference type="EMBL" id="CP059272">
    <property type="protein sequence ID" value="QLQ81648.1"/>
    <property type="molecule type" value="Genomic_DNA"/>
</dbReference>
<dbReference type="Proteomes" id="UP000510647">
    <property type="component" value="Chromosome 6"/>
</dbReference>
<keyword evidence="3 6" id="KW-0812">Transmembrane</keyword>
<dbReference type="GO" id="GO:0000422">
    <property type="term" value="P:autophagy of mitochondrion"/>
    <property type="evidence" value="ECO:0007669"/>
    <property type="project" value="TreeGrafter"/>
</dbReference>
<comment type="subcellular location">
    <subcellularLocation>
        <location evidence="1">Membrane</location>
    </subcellularLocation>
</comment>
<sequence length="187" mass="20587">MRPFIGQRMLFNGIKNTVGKRFNFTASRSISMFPKVAGLTMATSVGIAAPWLYKSSSIIYNDVVMDANRNAVSLADVATEKSATTRSRFGGKLDYRQLCIGSIFGLVLGVVVGKISTLLVYVTAIGFLGIQWLQNRGIIDKDMTGSILARYIVKTGRETIDFNTLVWERPSFKISFLLTFLLAAANI</sequence>
<evidence type="ECO:0000256" key="1">
    <source>
        <dbReference type="ARBA" id="ARBA00004370"/>
    </source>
</evidence>
<dbReference type="OrthoDB" id="3990500at2759"/>
<dbReference type="AlphaFoldDB" id="A0A7H9HV94"/>
<dbReference type="PANTHER" id="PTHR21346:SF0">
    <property type="entry name" value="RE45833P"/>
    <property type="match status" value="1"/>
</dbReference>
<evidence type="ECO:0000313" key="7">
    <source>
        <dbReference type="EMBL" id="QLQ81648.1"/>
    </source>
</evidence>
<keyword evidence="5 6" id="KW-0472">Membrane</keyword>
<name>A0A7H9HV94_9SACH</name>
<evidence type="ECO:0000313" key="8">
    <source>
        <dbReference type="Proteomes" id="UP000510647"/>
    </source>
</evidence>
<evidence type="ECO:0000256" key="2">
    <source>
        <dbReference type="ARBA" id="ARBA00009160"/>
    </source>
</evidence>
<evidence type="ECO:0000256" key="4">
    <source>
        <dbReference type="ARBA" id="ARBA00022989"/>
    </source>
</evidence>
<reference evidence="7 8" key="1">
    <citation type="submission" date="2020-06" db="EMBL/GenBank/DDBJ databases">
        <title>The yeast mating-type switching endonuclease HO is a domesticated member of an unorthodox homing genetic element family.</title>
        <authorList>
            <person name="Coughlan A.Y."/>
            <person name="Lombardi L."/>
            <person name="Braun-Galleani S."/>
            <person name="Martos A.R."/>
            <person name="Galeote V."/>
            <person name="Bigey F."/>
            <person name="Dequin S."/>
            <person name="Byrne K.P."/>
            <person name="Wolfe K.H."/>
        </authorList>
    </citation>
    <scope>NUCLEOTIDE SEQUENCE [LARGE SCALE GENOMIC DNA]</scope>
    <source>
        <strain evidence="7 8">CBS2947</strain>
    </source>
</reference>
<keyword evidence="4 6" id="KW-1133">Transmembrane helix</keyword>
<evidence type="ECO:0008006" key="9">
    <source>
        <dbReference type="Google" id="ProtNLM"/>
    </source>
</evidence>
<protein>
    <recommendedName>
        <fullName evidence="9">FUN14-domain-containing protein</fullName>
    </recommendedName>
</protein>
<proteinExistence type="inferred from homology"/>
<dbReference type="PANTHER" id="PTHR21346">
    <property type="entry name" value="FUN14 DOMAIN CONTAINING"/>
    <property type="match status" value="1"/>
</dbReference>
<dbReference type="InterPro" id="IPR007014">
    <property type="entry name" value="FUN14"/>
</dbReference>
<keyword evidence="8" id="KW-1185">Reference proteome</keyword>
<organism evidence="7 8">
    <name type="scientific">Torulaspora globosa</name>
    <dbReference type="NCBI Taxonomy" id="48254"/>
    <lineage>
        <taxon>Eukaryota</taxon>
        <taxon>Fungi</taxon>
        <taxon>Dikarya</taxon>
        <taxon>Ascomycota</taxon>
        <taxon>Saccharomycotina</taxon>
        <taxon>Saccharomycetes</taxon>
        <taxon>Saccharomycetales</taxon>
        <taxon>Saccharomycetaceae</taxon>
        <taxon>Torulaspora</taxon>
    </lineage>
</organism>
<comment type="similarity">
    <text evidence="2">Belongs to the FUN14 family.</text>
</comment>
<gene>
    <name evidence="7" type="ORF">HG537_0F04090</name>
</gene>
<dbReference type="GO" id="GO:0005741">
    <property type="term" value="C:mitochondrial outer membrane"/>
    <property type="evidence" value="ECO:0007669"/>
    <property type="project" value="TreeGrafter"/>
</dbReference>
<dbReference type="Pfam" id="PF04930">
    <property type="entry name" value="FUN14"/>
    <property type="match status" value="1"/>
</dbReference>
<feature type="transmembrane region" description="Helical" evidence="6">
    <location>
        <begin position="103"/>
        <end position="133"/>
    </location>
</feature>